<accession>A0A2H0TJI9</accession>
<evidence type="ECO:0000313" key="1">
    <source>
        <dbReference type="EMBL" id="PIR71713.1"/>
    </source>
</evidence>
<dbReference type="Proteomes" id="UP000228909">
    <property type="component" value="Unassembled WGS sequence"/>
</dbReference>
<proteinExistence type="predicted"/>
<feature type="non-terminal residue" evidence="1">
    <location>
        <position position="67"/>
    </location>
</feature>
<gene>
    <name evidence="1" type="ORF">COU43_01030</name>
</gene>
<evidence type="ECO:0000313" key="2">
    <source>
        <dbReference type="Proteomes" id="UP000228909"/>
    </source>
</evidence>
<organism evidence="1 2">
    <name type="scientific">Candidatus Nealsonbacteria bacterium CG10_big_fil_rev_8_21_14_0_10_37_25</name>
    <dbReference type="NCBI Taxonomy" id="1974711"/>
    <lineage>
        <taxon>Bacteria</taxon>
        <taxon>Candidatus Nealsoniibacteriota</taxon>
    </lineage>
</organism>
<dbReference type="AlphaFoldDB" id="A0A2H0TJI9"/>
<protein>
    <submittedName>
        <fullName evidence="1">Uncharacterized protein</fullName>
    </submittedName>
</protein>
<name>A0A2H0TJI9_9BACT</name>
<reference evidence="2" key="1">
    <citation type="submission" date="2017-09" db="EMBL/GenBank/DDBJ databases">
        <title>Depth-based differentiation of microbial function through sediment-hosted aquifers and enrichment of novel symbionts in the deep terrestrial subsurface.</title>
        <authorList>
            <person name="Probst A.J."/>
            <person name="Ladd B."/>
            <person name="Jarett J.K."/>
            <person name="Geller-Mcgrath D.E."/>
            <person name="Sieber C.M.K."/>
            <person name="Emerson J.B."/>
            <person name="Anantharaman K."/>
            <person name="Thomas B.C."/>
            <person name="Malmstrom R."/>
            <person name="Stieglmeier M."/>
            <person name="Klingl A."/>
            <person name="Woyke T."/>
            <person name="Ryan C.M."/>
            <person name="Banfield J.F."/>
        </authorList>
    </citation>
    <scope>NUCLEOTIDE SEQUENCE [LARGE SCALE GENOMIC DNA]</scope>
</reference>
<comment type="caution">
    <text evidence="1">The sequence shown here is derived from an EMBL/GenBank/DDBJ whole genome shotgun (WGS) entry which is preliminary data.</text>
</comment>
<sequence>MEGLHVAGWTSGSPTPAQLKEFFAQIESGRITKERLQAFLRGEKEDTSVLLADWQEFYRGLFGLEID</sequence>
<dbReference type="EMBL" id="PFCK01000028">
    <property type="protein sequence ID" value="PIR71713.1"/>
    <property type="molecule type" value="Genomic_DNA"/>
</dbReference>